<keyword evidence="1" id="KW-0479">Metal-binding</keyword>
<evidence type="ECO:0000256" key="1">
    <source>
        <dbReference type="PROSITE-ProRule" id="PRU00042"/>
    </source>
</evidence>
<dbReference type="InterPro" id="IPR036236">
    <property type="entry name" value="Znf_C2H2_sf"/>
</dbReference>
<keyword evidence="1" id="KW-0863">Zinc-finger</keyword>
<dbReference type="Proteomes" id="UP000474640">
    <property type="component" value="Unassembled WGS sequence"/>
</dbReference>
<dbReference type="Gene3D" id="3.30.160.60">
    <property type="entry name" value="Classic Zinc Finger"/>
    <property type="match status" value="1"/>
</dbReference>
<dbReference type="SUPFAM" id="SSF57667">
    <property type="entry name" value="beta-beta-alpha zinc fingers"/>
    <property type="match status" value="1"/>
</dbReference>
<dbReference type="Pfam" id="PF00096">
    <property type="entry name" value="zf-C2H2"/>
    <property type="match status" value="2"/>
</dbReference>
<proteinExistence type="predicted"/>
<organism evidence="4 5">
    <name type="scientific">Orbilia oligospora</name>
    <name type="common">Nematode-trapping fungus</name>
    <name type="synonym">Arthrobotrys oligospora</name>
    <dbReference type="NCBI Taxonomy" id="2813651"/>
    <lineage>
        <taxon>Eukaryota</taxon>
        <taxon>Fungi</taxon>
        <taxon>Dikarya</taxon>
        <taxon>Ascomycota</taxon>
        <taxon>Pezizomycotina</taxon>
        <taxon>Orbiliomycetes</taxon>
        <taxon>Orbiliales</taxon>
        <taxon>Orbiliaceae</taxon>
        <taxon>Orbilia</taxon>
    </lineage>
</organism>
<evidence type="ECO:0000313" key="5">
    <source>
        <dbReference type="Proteomes" id="UP000474640"/>
    </source>
</evidence>
<evidence type="ECO:0000259" key="3">
    <source>
        <dbReference type="PROSITE" id="PS50157"/>
    </source>
</evidence>
<dbReference type="InterPro" id="IPR013087">
    <property type="entry name" value="Znf_C2H2_type"/>
</dbReference>
<protein>
    <recommendedName>
        <fullName evidence="3">C2H2-type domain-containing protein</fullName>
    </recommendedName>
</protein>
<dbReference type="GO" id="GO:0008270">
    <property type="term" value="F:zinc ion binding"/>
    <property type="evidence" value="ECO:0007669"/>
    <property type="project" value="UniProtKB-KW"/>
</dbReference>
<dbReference type="SMART" id="SM00355">
    <property type="entry name" value="ZnF_C2H2"/>
    <property type="match status" value="2"/>
</dbReference>
<sequence length="201" mass="22820">MSSPYNKKHLAELDSNSSNHVPFKHPRRRWKTYSCDKCGAEFSSRRTYGNHYKTVHGQGAFFCDICGRRITRHDNITSHQRSCQRQPPEIQEGMEYIPTSLKPEDPGPTLPGVLEELGDIESIDPSILSFGHEELNADADADAVGFDPSLLPTACIELELMAQDICGRAAQCMADIENLRSKVLYWRETFWRKGGTRRSFQ</sequence>
<accession>A0A7C8VDC5</accession>
<comment type="caution">
    <text evidence="4">The sequence shown here is derived from an EMBL/GenBank/DDBJ whole genome shotgun (WGS) entry which is preliminary data.</text>
</comment>
<evidence type="ECO:0000256" key="2">
    <source>
        <dbReference type="SAM" id="MobiDB-lite"/>
    </source>
</evidence>
<reference evidence="4 5" key="1">
    <citation type="submission" date="2020-01" db="EMBL/GenBank/DDBJ databases">
        <authorList>
            <person name="Palmer J.M."/>
        </authorList>
    </citation>
    <scope>NUCLEOTIDE SEQUENCE [LARGE SCALE GENOMIC DNA]</scope>
    <source>
        <strain evidence="4 5">TWF970</strain>
    </source>
</reference>
<dbReference type="OrthoDB" id="8922241at2759"/>
<feature type="domain" description="C2H2-type" evidence="3">
    <location>
        <begin position="61"/>
        <end position="88"/>
    </location>
</feature>
<name>A0A7C8VDC5_ORBOL</name>
<gene>
    <name evidence="4" type="ORF">TWF970_009681</name>
</gene>
<evidence type="ECO:0000313" key="4">
    <source>
        <dbReference type="EMBL" id="KAF3286131.1"/>
    </source>
</evidence>
<dbReference type="PROSITE" id="PS50157">
    <property type="entry name" value="ZINC_FINGER_C2H2_2"/>
    <property type="match status" value="2"/>
</dbReference>
<dbReference type="PROSITE" id="PS00028">
    <property type="entry name" value="ZINC_FINGER_C2H2_1"/>
    <property type="match status" value="1"/>
</dbReference>
<dbReference type="EMBL" id="JAABOJ010000006">
    <property type="protein sequence ID" value="KAF3286131.1"/>
    <property type="molecule type" value="Genomic_DNA"/>
</dbReference>
<feature type="domain" description="C2H2-type" evidence="3">
    <location>
        <begin position="33"/>
        <end position="56"/>
    </location>
</feature>
<keyword evidence="1" id="KW-0862">Zinc</keyword>
<feature type="region of interest" description="Disordered" evidence="2">
    <location>
        <begin position="1"/>
        <end position="24"/>
    </location>
</feature>
<dbReference type="AlphaFoldDB" id="A0A7C8VDC5"/>